<keyword evidence="1" id="KW-0479">Metal-binding</keyword>
<dbReference type="Proteomes" id="UP000814243">
    <property type="component" value="Unassembled WGS sequence"/>
</dbReference>
<gene>
    <name evidence="5" type="ORF">HF086_005619</name>
</gene>
<evidence type="ECO:0000259" key="4">
    <source>
        <dbReference type="Pfam" id="PF04500"/>
    </source>
</evidence>
<reference evidence="5" key="1">
    <citation type="journal article" date="2021" name="G3 (Bethesda)">
        <title>Genome and transcriptome analysis of the beet armyworm Spodoptera exigua reveals targets for pest control. .</title>
        <authorList>
            <person name="Simon S."/>
            <person name="Breeschoten T."/>
            <person name="Jansen H.J."/>
            <person name="Dirks R.P."/>
            <person name="Schranz M.E."/>
            <person name="Ros V.I.D."/>
        </authorList>
    </citation>
    <scope>NUCLEOTIDE SEQUENCE</scope>
    <source>
        <strain evidence="5">TB_SE_WUR_2020</strain>
    </source>
</reference>
<evidence type="ECO:0000256" key="2">
    <source>
        <dbReference type="ARBA" id="ARBA00022771"/>
    </source>
</evidence>
<name>A0A922MY87_SPOEX</name>
<dbReference type="GO" id="GO:0008270">
    <property type="term" value="F:zinc ion binding"/>
    <property type="evidence" value="ECO:0007669"/>
    <property type="project" value="UniProtKB-KW"/>
</dbReference>
<keyword evidence="2" id="KW-0863">Zinc-finger</keyword>
<comment type="caution">
    <text evidence="5">The sequence shown here is derived from an EMBL/GenBank/DDBJ whole genome shotgun (WGS) entry which is preliminary data.</text>
</comment>
<dbReference type="Pfam" id="PF04500">
    <property type="entry name" value="FLYWCH"/>
    <property type="match status" value="1"/>
</dbReference>
<dbReference type="Gene3D" id="2.20.25.240">
    <property type="match status" value="1"/>
</dbReference>
<evidence type="ECO:0000313" key="6">
    <source>
        <dbReference type="Proteomes" id="UP000814243"/>
    </source>
</evidence>
<sequence length="87" mass="9886">MMVLCIPQFVKTLQGATLLLLDGFTYSKNWCMANGCTRYVCSKASAGNCKARVFLNLDNQVSRFLKGHNHERPKYIITRSGHYIKVN</sequence>
<evidence type="ECO:0000256" key="1">
    <source>
        <dbReference type="ARBA" id="ARBA00022723"/>
    </source>
</evidence>
<dbReference type="InterPro" id="IPR007588">
    <property type="entry name" value="Znf_FLYWCH"/>
</dbReference>
<protein>
    <recommendedName>
        <fullName evidence="4">FLYWCH-type domain-containing protein</fullName>
    </recommendedName>
</protein>
<keyword evidence="3" id="KW-0862">Zinc</keyword>
<organism evidence="5 6">
    <name type="scientific">Spodoptera exigua</name>
    <name type="common">Beet armyworm</name>
    <name type="synonym">Noctua fulgens</name>
    <dbReference type="NCBI Taxonomy" id="7107"/>
    <lineage>
        <taxon>Eukaryota</taxon>
        <taxon>Metazoa</taxon>
        <taxon>Ecdysozoa</taxon>
        <taxon>Arthropoda</taxon>
        <taxon>Hexapoda</taxon>
        <taxon>Insecta</taxon>
        <taxon>Pterygota</taxon>
        <taxon>Neoptera</taxon>
        <taxon>Endopterygota</taxon>
        <taxon>Lepidoptera</taxon>
        <taxon>Glossata</taxon>
        <taxon>Ditrysia</taxon>
        <taxon>Noctuoidea</taxon>
        <taxon>Noctuidae</taxon>
        <taxon>Amphipyrinae</taxon>
        <taxon>Spodoptera</taxon>
    </lineage>
</organism>
<evidence type="ECO:0000256" key="3">
    <source>
        <dbReference type="ARBA" id="ARBA00022833"/>
    </source>
</evidence>
<accession>A0A922MY87</accession>
<feature type="domain" description="FLYWCH-type" evidence="4">
    <location>
        <begin position="9"/>
        <end position="70"/>
    </location>
</feature>
<dbReference type="AlphaFoldDB" id="A0A922MY87"/>
<evidence type="ECO:0000313" key="5">
    <source>
        <dbReference type="EMBL" id="KAH9645074.1"/>
    </source>
</evidence>
<proteinExistence type="predicted"/>
<dbReference type="EMBL" id="JACEFF010000057">
    <property type="protein sequence ID" value="KAH9645074.1"/>
    <property type="molecule type" value="Genomic_DNA"/>
</dbReference>